<sequence>MGLLRTLPLLAGGTVATAAAAVAIATRHVRPTPLLTLDPSALISRFVSVPHQHVDVFEVSLDQPTSVTDVARAFFQSPVFQVERMVLNLAGAYVTTDAAIDSLPFAVGDSVVMFKVVDTTPNELLFKYSDKVNGHSWLAVSDDGRRLRFGSTIQNASLAVRLFTPIHLIYAQVVLASAKYELEKQAEL</sequence>
<evidence type="ECO:0000313" key="4">
    <source>
        <dbReference type="Proteomes" id="UP000332933"/>
    </source>
</evidence>
<dbReference type="Proteomes" id="UP000332933">
    <property type="component" value="Unassembled WGS sequence"/>
</dbReference>
<organism evidence="3 4">
    <name type="scientific">Aphanomyces stellatus</name>
    <dbReference type="NCBI Taxonomy" id="120398"/>
    <lineage>
        <taxon>Eukaryota</taxon>
        <taxon>Sar</taxon>
        <taxon>Stramenopiles</taxon>
        <taxon>Oomycota</taxon>
        <taxon>Saprolegniomycetes</taxon>
        <taxon>Saprolegniales</taxon>
        <taxon>Verrucalvaceae</taxon>
        <taxon>Aphanomyces</taxon>
    </lineage>
</organism>
<proteinExistence type="predicted"/>
<evidence type="ECO:0000256" key="1">
    <source>
        <dbReference type="SAM" id="SignalP"/>
    </source>
</evidence>
<gene>
    <name evidence="3" type="primary">Aste57867_25353</name>
    <name evidence="2" type="ORF">As57867_025275</name>
    <name evidence="3" type="ORF">ASTE57867_25353</name>
</gene>
<protein>
    <submittedName>
        <fullName evidence="3">Aste57867_25353 protein</fullName>
    </submittedName>
</protein>
<keyword evidence="4" id="KW-1185">Reference proteome</keyword>
<dbReference type="EMBL" id="CAADRA010007547">
    <property type="protein sequence ID" value="VFU01978.1"/>
    <property type="molecule type" value="Genomic_DNA"/>
</dbReference>
<dbReference type="AlphaFoldDB" id="A0A485LTL0"/>
<reference evidence="3 4" key="1">
    <citation type="submission" date="2019-03" db="EMBL/GenBank/DDBJ databases">
        <authorList>
            <person name="Gaulin E."/>
            <person name="Dumas B."/>
        </authorList>
    </citation>
    <scope>NUCLEOTIDE SEQUENCE [LARGE SCALE GENOMIC DNA]</scope>
    <source>
        <strain evidence="3">CBS 568.67</strain>
    </source>
</reference>
<evidence type="ECO:0000313" key="3">
    <source>
        <dbReference type="EMBL" id="VFU01978.1"/>
    </source>
</evidence>
<dbReference type="EMBL" id="VJMH01007521">
    <property type="protein sequence ID" value="KAF0682555.1"/>
    <property type="molecule type" value="Genomic_DNA"/>
</dbReference>
<feature type="chain" id="PRO_5036116662" evidence="1">
    <location>
        <begin position="20"/>
        <end position="188"/>
    </location>
</feature>
<feature type="signal peptide" evidence="1">
    <location>
        <begin position="1"/>
        <end position="19"/>
    </location>
</feature>
<keyword evidence="1" id="KW-0732">Signal</keyword>
<evidence type="ECO:0000313" key="2">
    <source>
        <dbReference type="EMBL" id="KAF0682555.1"/>
    </source>
</evidence>
<reference evidence="2" key="2">
    <citation type="submission" date="2019-06" db="EMBL/GenBank/DDBJ databases">
        <title>Genomics analysis of Aphanomyces spp. identifies a new class of oomycete effector associated with host adaptation.</title>
        <authorList>
            <person name="Gaulin E."/>
        </authorList>
    </citation>
    <scope>NUCLEOTIDE SEQUENCE</scope>
    <source>
        <strain evidence="2">CBS 578.67</strain>
    </source>
</reference>
<name>A0A485LTL0_9STRA</name>
<dbReference type="OrthoDB" id="73350at2759"/>
<accession>A0A485LTL0</accession>